<proteinExistence type="predicted"/>
<gene>
    <name evidence="2" type="ORF">E0L32_007444</name>
</gene>
<dbReference type="STRING" id="1093900.A0A507AYT5"/>
<sequence>MSKLDDPAAPPPYTEHPAPSYSSSPADPSLYTSHLAAHLSSLPSRIRAAQSARATEQQVRDLHLITLLVPEVETFLSDGIGVGVSGGFSSSPPPPVAELNLVPAAAVGPGWKLSGAQERRREGETVQLVRVRAPAPSPDGKGSRRSSAEEKKKNGGGGRRGGAEEQEEEEPERDWDAEQFDEWGRWDDAGAGDSSSSGSWWWRDEAMARRLAAHLQPREPVRTERREIAAAVQQIKEEKRSWASWGRKKSDSSSKASSSQPVNATTTTVVETRNNDDGVSMTVRADEVTFRRENEMGIWESMSGWALVVTLRIRRP</sequence>
<name>A0A507AYT5_9PEZI</name>
<dbReference type="OrthoDB" id="3526284at2759"/>
<feature type="region of interest" description="Disordered" evidence="1">
    <location>
        <begin position="1"/>
        <end position="29"/>
    </location>
</feature>
<evidence type="ECO:0000256" key="1">
    <source>
        <dbReference type="SAM" id="MobiDB-lite"/>
    </source>
</evidence>
<feature type="compositionally biased region" description="Acidic residues" evidence="1">
    <location>
        <begin position="164"/>
        <end position="176"/>
    </location>
</feature>
<comment type="caution">
    <text evidence="2">The sequence shown here is derived from an EMBL/GenBank/DDBJ whole genome shotgun (WGS) entry which is preliminary data.</text>
</comment>
<dbReference type="GeneID" id="41974891"/>
<dbReference type="RefSeq" id="XP_030993657.1">
    <property type="nucleotide sequence ID" value="XM_031142189.1"/>
</dbReference>
<feature type="region of interest" description="Disordered" evidence="1">
    <location>
        <begin position="113"/>
        <end position="176"/>
    </location>
</feature>
<dbReference type="Proteomes" id="UP000319257">
    <property type="component" value="Unassembled WGS sequence"/>
</dbReference>
<feature type="compositionally biased region" description="Polar residues" evidence="1">
    <location>
        <begin position="260"/>
        <end position="272"/>
    </location>
</feature>
<organism evidence="2 3">
    <name type="scientific">Thyridium curvatum</name>
    <dbReference type="NCBI Taxonomy" id="1093900"/>
    <lineage>
        <taxon>Eukaryota</taxon>
        <taxon>Fungi</taxon>
        <taxon>Dikarya</taxon>
        <taxon>Ascomycota</taxon>
        <taxon>Pezizomycotina</taxon>
        <taxon>Sordariomycetes</taxon>
        <taxon>Sordariomycetidae</taxon>
        <taxon>Thyridiales</taxon>
        <taxon>Thyridiaceae</taxon>
        <taxon>Thyridium</taxon>
    </lineage>
</organism>
<dbReference type="InParanoid" id="A0A507AYT5"/>
<evidence type="ECO:0000313" key="2">
    <source>
        <dbReference type="EMBL" id="TPX11946.1"/>
    </source>
</evidence>
<dbReference type="AlphaFoldDB" id="A0A507AYT5"/>
<reference evidence="2 3" key="1">
    <citation type="submission" date="2019-06" db="EMBL/GenBank/DDBJ databases">
        <title>Draft genome sequence of the filamentous fungus Phialemoniopsis curvata isolated from diesel fuel.</title>
        <authorList>
            <person name="Varaljay V.A."/>
            <person name="Lyon W.J."/>
            <person name="Crouch A.L."/>
            <person name="Drake C.E."/>
            <person name="Hollomon J.M."/>
            <person name="Nadeau L.J."/>
            <person name="Nunn H.S."/>
            <person name="Stevenson B.S."/>
            <person name="Bojanowski C.L."/>
            <person name="Crookes-Goodson W.J."/>
        </authorList>
    </citation>
    <scope>NUCLEOTIDE SEQUENCE [LARGE SCALE GENOMIC DNA]</scope>
    <source>
        <strain evidence="2 3">D216</strain>
    </source>
</reference>
<accession>A0A507AYT5</accession>
<dbReference type="EMBL" id="SKBQ01000045">
    <property type="protein sequence ID" value="TPX11946.1"/>
    <property type="molecule type" value="Genomic_DNA"/>
</dbReference>
<evidence type="ECO:0000313" key="3">
    <source>
        <dbReference type="Proteomes" id="UP000319257"/>
    </source>
</evidence>
<keyword evidence="3" id="KW-1185">Reference proteome</keyword>
<feature type="compositionally biased region" description="Low complexity" evidence="1">
    <location>
        <begin position="17"/>
        <end position="29"/>
    </location>
</feature>
<protein>
    <submittedName>
        <fullName evidence="2">Uncharacterized protein</fullName>
    </submittedName>
</protein>
<feature type="region of interest" description="Disordered" evidence="1">
    <location>
        <begin position="236"/>
        <end position="280"/>
    </location>
</feature>